<dbReference type="Pfam" id="PF00989">
    <property type="entry name" value="PAS"/>
    <property type="match status" value="1"/>
</dbReference>
<dbReference type="Gene3D" id="3.30.450.40">
    <property type="match status" value="1"/>
</dbReference>
<dbReference type="EMBL" id="FQXN01000004">
    <property type="protein sequence ID" value="SHH45522.1"/>
    <property type="molecule type" value="Genomic_DNA"/>
</dbReference>
<dbReference type="RefSeq" id="WP_073073129.1">
    <property type="nucleotide sequence ID" value="NZ_FQXN01000004.1"/>
</dbReference>
<keyword evidence="3" id="KW-1185">Reference proteome</keyword>
<dbReference type="OrthoDB" id="46486at2"/>
<dbReference type="InterPro" id="IPR035965">
    <property type="entry name" value="PAS-like_dom_sf"/>
</dbReference>
<dbReference type="InterPro" id="IPR000014">
    <property type="entry name" value="PAS"/>
</dbReference>
<dbReference type="PROSITE" id="PS50112">
    <property type="entry name" value="PAS"/>
    <property type="match status" value="1"/>
</dbReference>
<organism evidence="2 3">
    <name type="scientific">Thermosipho atlanticus DSM 15807</name>
    <dbReference type="NCBI Taxonomy" id="1123380"/>
    <lineage>
        <taxon>Bacteria</taxon>
        <taxon>Thermotogati</taxon>
        <taxon>Thermotogota</taxon>
        <taxon>Thermotogae</taxon>
        <taxon>Thermotogales</taxon>
        <taxon>Fervidobacteriaceae</taxon>
        <taxon>Thermosipho</taxon>
    </lineage>
</organism>
<dbReference type="InterPro" id="IPR029016">
    <property type="entry name" value="GAF-like_dom_sf"/>
</dbReference>
<dbReference type="SUPFAM" id="SSF55781">
    <property type="entry name" value="GAF domain-like"/>
    <property type="match status" value="1"/>
</dbReference>
<accession>A0A1M5T4A3</accession>
<dbReference type="NCBIfam" id="TIGR00229">
    <property type="entry name" value="sensory_box"/>
    <property type="match status" value="1"/>
</dbReference>
<dbReference type="SUPFAM" id="SSF55785">
    <property type="entry name" value="PYP-like sensor domain (PAS domain)"/>
    <property type="match status" value="1"/>
</dbReference>
<protein>
    <submittedName>
        <fullName evidence="2">PAS domain S-box-containing protein</fullName>
    </submittedName>
</protein>
<reference evidence="3" key="1">
    <citation type="submission" date="2016-11" db="EMBL/GenBank/DDBJ databases">
        <authorList>
            <person name="Varghese N."/>
            <person name="Submissions S."/>
        </authorList>
    </citation>
    <scope>NUCLEOTIDE SEQUENCE [LARGE SCALE GENOMIC DNA]</scope>
    <source>
        <strain evidence="3">DSM 15807</strain>
    </source>
</reference>
<evidence type="ECO:0000313" key="3">
    <source>
        <dbReference type="Proteomes" id="UP000242592"/>
    </source>
</evidence>
<evidence type="ECO:0000313" key="2">
    <source>
        <dbReference type="EMBL" id="SHH45522.1"/>
    </source>
</evidence>
<dbReference type="AlphaFoldDB" id="A0A1M5T4A3"/>
<feature type="domain" description="PAS" evidence="1">
    <location>
        <begin position="7"/>
        <end position="61"/>
    </location>
</feature>
<dbReference type="Proteomes" id="UP000242592">
    <property type="component" value="Unassembled WGS sequence"/>
</dbReference>
<dbReference type="Gene3D" id="3.30.450.20">
    <property type="entry name" value="PAS domain"/>
    <property type="match status" value="1"/>
</dbReference>
<dbReference type="GO" id="GO:0006355">
    <property type="term" value="P:regulation of DNA-templated transcription"/>
    <property type="evidence" value="ECO:0007669"/>
    <property type="project" value="InterPro"/>
</dbReference>
<proteinExistence type="predicted"/>
<dbReference type="InterPro" id="IPR013767">
    <property type="entry name" value="PAS_fold"/>
</dbReference>
<gene>
    <name evidence="2" type="ORF">SAMN02745199_1158</name>
</gene>
<name>A0A1M5T4A3_9BACT</name>
<dbReference type="STRING" id="1123380.SAMN02745199_1158"/>
<evidence type="ECO:0000259" key="1">
    <source>
        <dbReference type="PROSITE" id="PS50112"/>
    </source>
</evidence>
<sequence>MRHLFYLQQFFERFPAPAFIKDNKLRYLWINKEWEKFFGINERRVIGKTNKKLFGEDVHEEIDKKIIKSKRAVTYETELFGKYLIVNKIPIRLGDGTYGVAGFIIDNTDRYLYELSLKGVLTVNEIIRELLMEHFEDKDSFMIVLFERLRDESEMGDYALIKDDVILKSYIPEKVCERAKAKEDLKEFSVDNEKWIVLPIENYKLVIKSLPYYFKLIKQIYPITVPKIENVLKSIEETIKTERYYKTLEKMVKTVTSWKKKDLKTFFKKVLEDIVEIIPEAEKGSVWLIVGDEYKCLAEKGYPGASSLSFPKQKTAYGTDICNKINRGEKVFEITNAKELVEKSVLAQILSSYGMNDPNFIPLIGVFKIGNKVVGNISVDNFSKKHFSEESKKILGYFVDLLTAFLSEHYVNDNL</sequence>